<protein>
    <submittedName>
        <fullName evidence="1">Uncharacterized protein</fullName>
    </submittedName>
</protein>
<gene>
    <name evidence="1" type="ORF">SAMN05216552_102295</name>
</gene>
<dbReference type="RefSeq" id="WP_229490579.1">
    <property type="nucleotide sequence ID" value="NZ_FPBO01000022.1"/>
</dbReference>
<dbReference type="AlphaFoldDB" id="A0A1I7L2M5"/>
<dbReference type="STRING" id="1035707.SAMN05216552_102295"/>
<dbReference type="SUPFAM" id="SSF53474">
    <property type="entry name" value="alpha/beta-Hydrolases"/>
    <property type="match status" value="1"/>
</dbReference>
<proteinExistence type="predicted"/>
<sequence>MALGTSALALLECNRAVTTADFRAELRGIDLPVLLIAGDMDVSAPLDLTARPTAALLPNARLKVYHGAPHGMFLTHMGRVNADLIEFVSSN</sequence>
<evidence type="ECO:0000313" key="2">
    <source>
        <dbReference type="Proteomes" id="UP000199391"/>
    </source>
</evidence>
<dbReference type="Proteomes" id="UP000199391">
    <property type="component" value="Unassembled WGS sequence"/>
</dbReference>
<dbReference type="InterPro" id="IPR029058">
    <property type="entry name" value="AB_hydrolase_fold"/>
</dbReference>
<dbReference type="EMBL" id="FPBO01000022">
    <property type="protein sequence ID" value="SFV04009.1"/>
    <property type="molecule type" value="Genomic_DNA"/>
</dbReference>
<dbReference type="Gene3D" id="3.40.50.1820">
    <property type="entry name" value="alpha/beta hydrolase"/>
    <property type="match status" value="1"/>
</dbReference>
<accession>A0A1I7L2M5</accession>
<evidence type="ECO:0000313" key="1">
    <source>
        <dbReference type="EMBL" id="SFV04009.1"/>
    </source>
</evidence>
<reference evidence="2" key="1">
    <citation type="submission" date="2016-10" db="EMBL/GenBank/DDBJ databases">
        <authorList>
            <person name="Varghese N."/>
            <person name="Submissions S."/>
        </authorList>
    </citation>
    <scope>NUCLEOTIDE SEQUENCE [LARGE SCALE GENOMIC DNA]</scope>
    <source>
        <strain evidence="2">CGMCC 1.11014</strain>
    </source>
</reference>
<organism evidence="1 2">
    <name type="scientific">Pseudoduganella namucuonensis</name>
    <dbReference type="NCBI Taxonomy" id="1035707"/>
    <lineage>
        <taxon>Bacteria</taxon>
        <taxon>Pseudomonadati</taxon>
        <taxon>Pseudomonadota</taxon>
        <taxon>Betaproteobacteria</taxon>
        <taxon>Burkholderiales</taxon>
        <taxon>Oxalobacteraceae</taxon>
        <taxon>Telluria group</taxon>
        <taxon>Pseudoduganella</taxon>
    </lineage>
</organism>
<name>A0A1I7L2M5_9BURK</name>
<keyword evidence="2" id="KW-1185">Reference proteome</keyword>